<keyword evidence="1" id="KW-1133">Transmembrane helix</keyword>
<evidence type="ECO:0000313" key="2">
    <source>
        <dbReference type="EMBL" id="PRQ38928.1"/>
    </source>
</evidence>
<keyword evidence="1" id="KW-0812">Transmembrane</keyword>
<keyword evidence="3" id="KW-1185">Reference proteome</keyword>
<dbReference type="GO" id="GO:0141221">
    <property type="term" value="F:histone deacetylase activity, hydrolytic mechanism"/>
    <property type="evidence" value="ECO:0007669"/>
    <property type="project" value="UniProtKB-EC"/>
</dbReference>
<sequence>MVKFMLEHLEKSVWDIRRVLLGRSLREEDCRSIHPPRMGCVLWRFIIARNFGDLNKMANFFAVLCSTEFCIVSLPLFFCLLINIIFISYCYSGAFLFRIQIKFALGTVCYQLLLLWIQPVAQNIRVDHHPGGGHWFAAGLSPNYSRKLDEALEVAAHNFALVFIIYNAGTDILDGDPLGSAFLSLCHANNGYPSNFGV</sequence>
<dbReference type="EC" id="3.5.1.98" evidence="2"/>
<dbReference type="AlphaFoldDB" id="A0A2P6QXK0"/>
<feature type="transmembrane region" description="Helical" evidence="1">
    <location>
        <begin position="99"/>
        <end position="117"/>
    </location>
</feature>
<evidence type="ECO:0000256" key="1">
    <source>
        <dbReference type="SAM" id="Phobius"/>
    </source>
</evidence>
<dbReference type="STRING" id="74649.A0A2P6QXK0"/>
<evidence type="ECO:0000313" key="3">
    <source>
        <dbReference type="Proteomes" id="UP000238479"/>
    </source>
</evidence>
<protein>
    <submittedName>
        <fullName evidence="2">Putative histone deacetylase</fullName>
        <ecNumber evidence="2">3.5.1.98</ecNumber>
    </submittedName>
</protein>
<feature type="transmembrane region" description="Helical" evidence="1">
    <location>
        <begin position="60"/>
        <end position="87"/>
    </location>
</feature>
<accession>A0A2P6QXK0</accession>
<dbReference type="Proteomes" id="UP000238479">
    <property type="component" value="Chromosome 4"/>
</dbReference>
<dbReference type="Gramene" id="PRQ38928">
    <property type="protein sequence ID" value="PRQ38928"/>
    <property type="gene ID" value="RchiOBHm_Chr4g0419371"/>
</dbReference>
<name>A0A2P6QXK0_ROSCH</name>
<dbReference type="EMBL" id="PDCK01000042">
    <property type="protein sequence ID" value="PRQ38928.1"/>
    <property type="molecule type" value="Genomic_DNA"/>
</dbReference>
<keyword evidence="2" id="KW-0378">Hydrolase</keyword>
<comment type="caution">
    <text evidence="2">The sequence shown here is derived from an EMBL/GenBank/DDBJ whole genome shotgun (WGS) entry which is preliminary data.</text>
</comment>
<organism evidence="2 3">
    <name type="scientific">Rosa chinensis</name>
    <name type="common">China rose</name>
    <dbReference type="NCBI Taxonomy" id="74649"/>
    <lineage>
        <taxon>Eukaryota</taxon>
        <taxon>Viridiplantae</taxon>
        <taxon>Streptophyta</taxon>
        <taxon>Embryophyta</taxon>
        <taxon>Tracheophyta</taxon>
        <taxon>Spermatophyta</taxon>
        <taxon>Magnoliopsida</taxon>
        <taxon>eudicotyledons</taxon>
        <taxon>Gunneridae</taxon>
        <taxon>Pentapetalae</taxon>
        <taxon>rosids</taxon>
        <taxon>fabids</taxon>
        <taxon>Rosales</taxon>
        <taxon>Rosaceae</taxon>
        <taxon>Rosoideae</taxon>
        <taxon>Rosoideae incertae sedis</taxon>
        <taxon>Rosa</taxon>
    </lineage>
</organism>
<proteinExistence type="predicted"/>
<reference evidence="2 3" key="1">
    <citation type="journal article" date="2018" name="Nat. Genet.">
        <title>The Rosa genome provides new insights in the design of modern roses.</title>
        <authorList>
            <person name="Bendahmane M."/>
        </authorList>
    </citation>
    <scope>NUCLEOTIDE SEQUENCE [LARGE SCALE GENOMIC DNA]</scope>
    <source>
        <strain evidence="3">cv. Old Blush</strain>
    </source>
</reference>
<keyword evidence="1" id="KW-0472">Membrane</keyword>
<gene>
    <name evidence="2" type="ORF">RchiOBHm_Chr4g0419371</name>
</gene>